<proteinExistence type="predicted"/>
<reference evidence="2 3" key="1">
    <citation type="submission" date="2017-06" db="EMBL/GenBank/DDBJ databases">
        <title>Sequencing and comparative analysis of myxobacterial genomes.</title>
        <authorList>
            <person name="Rupp O."/>
            <person name="Goesmann A."/>
            <person name="Sogaard-Andersen L."/>
        </authorList>
    </citation>
    <scope>NUCLEOTIDE SEQUENCE [LARGE SCALE GENOMIC DNA]</scope>
    <source>
        <strain evidence="2 3">DSM 52655</strain>
    </source>
</reference>
<name>A0A250J210_9BACT</name>
<sequence length="190" mass="20493">MTSASVSPPVEQFHGFVLILHASSPGHITHGWQSIEEFELAQDKLQTCAGKTDGRIVPASAARYRDCHAELLACVKNCMRTPLPPGFGHIRAPGRGMGAKEVYCNEQCQPAYLDCEELQGRRPQEHSAVDGAVDWLKRHHHVVLAGSIVTIAGVAFIVAFPTGALIALVPLTAFSSSEAVCEPRFAEVQP</sequence>
<feature type="transmembrane region" description="Helical" evidence="1">
    <location>
        <begin position="142"/>
        <end position="169"/>
    </location>
</feature>
<gene>
    <name evidence="2" type="ORF">CYFUS_003450</name>
</gene>
<evidence type="ECO:0000256" key="1">
    <source>
        <dbReference type="SAM" id="Phobius"/>
    </source>
</evidence>
<evidence type="ECO:0008006" key="4">
    <source>
        <dbReference type="Google" id="ProtNLM"/>
    </source>
</evidence>
<keyword evidence="1" id="KW-0812">Transmembrane</keyword>
<evidence type="ECO:0000313" key="3">
    <source>
        <dbReference type="Proteomes" id="UP000217257"/>
    </source>
</evidence>
<dbReference type="AlphaFoldDB" id="A0A250J210"/>
<evidence type="ECO:0000313" key="2">
    <source>
        <dbReference type="EMBL" id="ATB38024.1"/>
    </source>
</evidence>
<dbReference type="KEGG" id="cfus:CYFUS_003450"/>
<dbReference type="Proteomes" id="UP000217257">
    <property type="component" value="Chromosome"/>
</dbReference>
<organism evidence="2 3">
    <name type="scientific">Cystobacter fuscus</name>
    <dbReference type="NCBI Taxonomy" id="43"/>
    <lineage>
        <taxon>Bacteria</taxon>
        <taxon>Pseudomonadati</taxon>
        <taxon>Myxococcota</taxon>
        <taxon>Myxococcia</taxon>
        <taxon>Myxococcales</taxon>
        <taxon>Cystobacterineae</taxon>
        <taxon>Archangiaceae</taxon>
        <taxon>Cystobacter</taxon>
    </lineage>
</organism>
<dbReference type="EMBL" id="CP022098">
    <property type="protein sequence ID" value="ATB38024.1"/>
    <property type="molecule type" value="Genomic_DNA"/>
</dbReference>
<keyword evidence="1" id="KW-0472">Membrane</keyword>
<keyword evidence="1" id="KW-1133">Transmembrane helix</keyword>
<protein>
    <recommendedName>
        <fullName evidence="4">Transmembrane protein</fullName>
    </recommendedName>
</protein>
<accession>A0A250J210</accession>